<reference evidence="3 4" key="1">
    <citation type="submission" date="2021-02" db="EMBL/GenBank/DDBJ databases">
        <title>Plant Genome Project.</title>
        <authorList>
            <person name="Zhang R.-G."/>
        </authorList>
    </citation>
    <scope>NUCLEOTIDE SEQUENCE [LARGE SCALE GENOMIC DNA]</scope>
    <source>
        <tissue evidence="3">Leaves</tissue>
    </source>
</reference>
<feature type="compositionally biased region" description="Basic and acidic residues" evidence="1">
    <location>
        <begin position="46"/>
        <end position="60"/>
    </location>
</feature>
<name>A0ABQ8IPB4_9ROSI</name>
<feature type="compositionally biased region" description="Basic and acidic residues" evidence="1">
    <location>
        <begin position="248"/>
        <end position="262"/>
    </location>
</feature>
<evidence type="ECO:0000313" key="3">
    <source>
        <dbReference type="EMBL" id="KAH7578511.1"/>
    </source>
</evidence>
<accession>A0ABQ8IPB4</accession>
<feature type="compositionally biased region" description="Basic and acidic residues" evidence="1">
    <location>
        <begin position="1"/>
        <end position="10"/>
    </location>
</feature>
<gene>
    <name evidence="3" type="ORF">JRO89_XS01G0391500</name>
</gene>
<feature type="compositionally biased region" description="Polar residues" evidence="1">
    <location>
        <begin position="263"/>
        <end position="286"/>
    </location>
</feature>
<dbReference type="Gene3D" id="1.10.10.60">
    <property type="entry name" value="Homeodomain-like"/>
    <property type="match status" value="1"/>
</dbReference>
<organism evidence="3 4">
    <name type="scientific">Xanthoceras sorbifolium</name>
    <dbReference type="NCBI Taxonomy" id="99658"/>
    <lineage>
        <taxon>Eukaryota</taxon>
        <taxon>Viridiplantae</taxon>
        <taxon>Streptophyta</taxon>
        <taxon>Embryophyta</taxon>
        <taxon>Tracheophyta</taxon>
        <taxon>Spermatophyta</taxon>
        <taxon>Magnoliopsida</taxon>
        <taxon>eudicotyledons</taxon>
        <taxon>Gunneridae</taxon>
        <taxon>Pentapetalae</taxon>
        <taxon>rosids</taxon>
        <taxon>malvids</taxon>
        <taxon>Sapindales</taxon>
        <taxon>Sapindaceae</taxon>
        <taxon>Xanthoceroideae</taxon>
        <taxon>Xanthoceras</taxon>
    </lineage>
</organism>
<evidence type="ECO:0000259" key="2">
    <source>
        <dbReference type="PROSITE" id="PS50090"/>
    </source>
</evidence>
<dbReference type="SMART" id="SM00717">
    <property type="entry name" value="SANT"/>
    <property type="match status" value="1"/>
</dbReference>
<dbReference type="EMBL" id="JAFEMO010000001">
    <property type="protein sequence ID" value="KAH7578511.1"/>
    <property type="molecule type" value="Genomic_DNA"/>
</dbReference>
<dbReference type="InterPro" id="IPR009057">
    <property type="entry name" value="Homeodomain-like_sf"/>
</dbReference>
<feature type="compositionally biased region" description="Polar residues" evidence="1">
    <location>
        <begin position="35"/>
        <end position="44"/>
    </location>
</feature>
<proteinExistence type="predicted"/>
<dbReference type="InterPro" id="IPR001005">
    <property type="entry name" value="SANT/Myb"/>
</dbReference>
<feature type="region of interest" description="Disordered" evidence="1">
    <location>
        <begin position="248"/>
        <end position="306"/>
    </location>
</feature>
<dbReference type="InterPro" id="IPR044822">
    <property type="entry name" value="Myb_DNA-bind_4"/>
</dbReference>
<keyword evidence="4" id="KW-1185">Reference proteome</keyword>
<dbReference type="PANTHER" id="PTHR47211">
    <property type="entry name" value="TRIHELIX TRANSCRIPTION FACTOR ASR3"/>
    <property type="match status" value="1"/>
</dbReference>
<dbReference type="Pfam" id="PF13837">
    <property type="entry name" value="Myb_DNA-bind_4"/>
    <property type="match status" value="1"/>
</dbReference>
<sequence length="381" mass="43631">MEPESNERQESPNSMPNGSKKEPAVDLMEPESIEIQESPNSMPNGSKKEQAVDGFDERTPKTTRHPRWTRQETIILIQGKKAVENRIRGGRKSTLAFGSEQNEPKWDSVASYCKQHGVNREPVQCRKRWSNLLVDFRKIKIWESQVKEEVESFWIMRNDLRKEMKLPGYFDKEVYDTLDREFFAMPAIPLALVKTMTDATNGDGYEIVAVAVAEEEEEDTEAVFDSSRQAAAEDGLFSDFELSEQEEIHQSPEKEAIAKESPTKTIATPSHISEKQNQTFGQNSDQDTVKERYPGSNEWPRSTSQERWKRRKLSLHANEDTNMEDQLIKVLEKNSTMLTAQLEAQNINSQLDRDQRKEQSDSLVAAINHLTDALVKIANKL</sequence>
<protein>
    <recommendedName>
        <fullName evidence="2">Myb-like domain-containing protein</fullName>
    </recommendedName>
</protein>
<comment type="caution">
    <text evidence="3">The sequence shown here is derived from an EMBL/GenBank/DDBJ whole genome shotgun (WGS) entry which is preliminary data.</text>
</comment>
<evidence type="ECO:0000313" key="4">
    <source>
        <dbReference type="Proteomes" id="UP000827721"/>
    </source>
</evidence>
<feature type="domain" description="Myb-like" evidence="2">
    <location>
        <begin position="67"/>
        <end position="133"/>
    </location>
</feature>
<dbReference type="Proteomes" id="UP000827721">
    <property type="component" value="Unassembled WGS sequence"/>
</dbReference>
<dbReference type="PROSITE" id="PS50090">
    <property type="entry name" value="MYB_LIKE"/>
    <property type="match status" value="1"/>
</dbReference>
<feature type="region of interest" description="Disordered" evidence="1">
    <location>
        <begin position="1"/>
        <end position="66"/>
    </location>
</feature>
<dbReference type="PANTHER" id="PTHR47211:SF3">
    <property type="entry name" value="TRIHELIX TRANSCRIPTION FACTOR ASR3-LIKE"/>
    <property type="match status" value="1"/>
</dbReference>
<dbReference type="SUPFAM" id="SSF46689">
    <property type="entry name" value="Homeodomain-like"/>
    <property type="match status" value="1"/>
</dbReference>
<evidence type="ECO:0000256" key="1">
    <source>
        <dbReference type="SAM" id="MobiDB-lite"/>
    </source>
</evidence>